<dbReference type="Proteomes" id="UP000424805">
    <property type="component" value="Unassembled WGS sequence"/>
</dbReference>
<accession>A0A3D2LY11</accession>
<dbReference type="Proteomes" id="UP000375690">
    <property type="component" value="Unassembled WGS sequence"/>
</dbReference>
<evidence type="ECO:0008006" key="6">
    <source>
        <dbReference type="Google" id="ProtNLM"/>
    </source>
</evidence>
<name>A0A3D2LY11_BACOV</name>
<feature type="chain" id="PRO_5042708747" description="BACON domain-containing protein" evidence="1">
    <location>
        <begin position="32"/>
        <end position="306"/>
    </location>
</feature>
<gene>
    <name evidence="3" type="ORF">F3B53_01685</name>
    <name evidence="2" type="ORF">F3B90_18135</name>
</gene>
<dbReference type="RefSeq" id="WP_149964989.1">
    <property type="nucleotide sequence ID" value="NZ_BAABYV010000001.1"/>
</dbReference>
<dbReference type="EMBL" id="VWFC01000001">
    <property type="protein sequence ID" value="KAB1331503.1"/>
    <property type="molecule type" value="Genomic_DNA"/>
</dbReference>
<keyword evidence="1" id="KW-0732">Signal</keyword>
<evidence type="ECO:0000256" key="1">
    <source>
        <dbReference type="SAM" id="SignalP"/>
    </source>
</evidence>
<sequence>MPRFNHTTENMKTKTLLGFFLLSLMTFCISACQDDAEIILFSGSELIDETGTCTNTISSTVLYLNGWEAENIGIANGKGGYSAQSSDETIVTATVNDNRLWLSSHGKKGKVTVTVSDKDGNYVTLPVTVSYGVLTFTCLDQPEFQVSRPSEDMLLLDAEEDLQKKVNAAMAFYSFINKGDICVLRPDDVYRLSEEGEGGKFTYKTQDEQILAEGTYRIEWASLAGKQKKAFVFTYKGENDVEKQHTFFNFSPYLGTQSLTRERGPITTAWLEDVSDSPYLEDVLPADRTVVYWVDTMIFSLSAEDL</sequence>
<evidence type="ECO:0000313" key="5">
    <source>
        <dbReference type="Proteomes" id="UP000424805"/>
    </source>
</evidence>
<comment type="caution">
    <text evidence="2">The sequence shown here is derived from an EMBL/GenBank/DDBJ whole genome shotgun (WGS) entry which is preliminary data.</text>
</comment>
<evidence type="ECO:0000313" key="3">
    <source>
        <dbReference type="EMBL" id="KAB1331503.1"/>
    </source>
</evidence>
<evidence type="ECO:0000313" key="4">
    <source>
        <dbReference type="Proteomes" id="UP000375690"/>
    </source>
</evidence>
<dbReference type="EMBL" id="VWFP01000020">
    <property type="protein sequence ID" value="KAA4623718.1"/>
    <property type="molecule type" value="Genomic_DNA"/>
</dbReference>
<evidence type="ECO:0000313" key="2">
    <source>
        <dbReference type="EMBL" id="KAA4623718.1"/>
    </source>
</evidence>
<proteinExistence type="predicted"/>
<protein>
    <recommendedName>
        <fullName evidence="6">BACON domain-containing protein</fullName>
    </recommendedName>
</protein>
<dbReference type="AlphaFoldDB" id="A0A3D2LY11"/>
<reference evidence="4 5" key="1">
    <citation type="journal article" date="2019" name="Nat. Med.">
        <title>A library of human gut bacterial isolates paired with longitudinal multiomics data enables mechanistic microbiome research.</title>
        <authorList>
            <person name="Poyet M."/>
            <person name="Groussin M."/>
            <person name="Gibbons S.M."/>
            <person name="Avila-Pacheco J."/>
            <person name="Jiang X."/>
            <person name="Kearney S.M."/>
            <person name="Perrotta A.R."/>
            <person name="Berdy B."/>
            <person name="Zhao S."/>
            <person name="Lieberman T.D."/>
            <person name="Swanson P.K."/>
            <person name="Smith M."/>
            <person name="Roesemann S."/>
            <person name="Alexander J.E."/>
            <person name="Rich S.A."/>
            <person name="Livny J."/>
            <person name="Vlamakis H."/>
            <person name="Clish C."/>
            <person name="Bullock K."/>
            <person name="Deik A."/>
            <person name="Scott J."/>
            <person name="Pierce K.A."/>
            <person name="Xavier R.J."/>
            <person name="Alm E.J."/>
        </authorList>
    </citation>
    <scope>NUCLEOTIDE SEQUENCE [LARGE SCALE GENOMIC DNA]</scope>
    <source>
        <strain evidence="2 5">BIOML-A15</strain>
        <strain evidence="3 4">BIOML-A2</strain>
    </source>
</reference>
<organism evidence="2 5">
    <name type="scientific">Bacteroides ovatus</name>
    <dbReference type="NCBI Taxonomy" id="28116"/>
    <lineage>
        <taxon>Bacteria</taxon>
        <taxon>Pseudomonadati</taxon>
        <taxon>Bacteroidota</taxon>
        <taxon>Bacteroidia</taxon>
        <taxon>Bacteroidales</taxon>
        <taxon>Bacteroidaceae</taxon>
        <taxon>Bacteroides</taxon>
    </lineage>
</organism>
<feature type="signal peptide" evidence="1">
    <location>
        <begin position="1"/>
        <end position="31"/>
    </location>
</feature>